<comment type="similarity">
    <text evidence="1">Belongs to the transposase IS21/IS408/IS1162 family.</text>
</comment>
<dbReference type="PROSITE" id="PS50994">
    <property type="entry name" value="INTEGRASE"/>
    <property type="match status" value="1"/>
</dbReference>
<name>E3PR74_ACESD</name>
<protein>
    <submittedName>
        <fullName evidence="3">Transposase</fullName>
    </submittedName>
</protein>
<evidence type="ECO:0000256" key="1">
    <source>
        <dbReference type="ARBA" id="ARBA00009277"/>
    </source>
</evidence>
<keyword evidence="4" id="KW-1185">Reference proteome</keyword>
<dbReference type="PANTHER" id="PTHR35004">
    <property type="entry name" value="TRANSPOSASE RV3428C-RELATED"/>
    <property type="match status" value="1"/>
</dbReference>
<dbReference type="InterPro" id="IPR001584">
    <property type="entry name" value="Integrase_cat-core"/>
</dbReference>
<dbReference type="STRING" id="1511.CLOST_0068"/>
<dbReference type="Proteomes" id="UP000007041">
    <property type="component" value="Chromosome"/>
</dbReference>
<dbReference type="InterPro" id="IPR012337">
    <property type="entry name" value="RNaseH-like_sf"/>
</dbReference>
<sequence length="525" mass="61593">MISLMDKQEIILSHFREGKSQWQIHRDTGFDRKTIRKYINDYELKKRKLLASDESNMALIEDLTAAPKYDISNRVKRKLSDEIIQKINFYLEENNIKRETGRSKQQKKKIDIYECLIEEGYDISYPTVSNYIKTTLDSSKEAFIRQEYQLGEICEFDWGNVNLIIAGKARSVQMAAFSSAKSNYRFAYLYHNQKMESFLDAHVKFFNKVGGVYKVVVYDNMKVAVKKFVNKNEKYPTDDLLKLSLHYGFKYRFCNVCKGNEKGHVERSIEYIRRKAFSKKDTFDSIKEANEYLASELAKLNDRVSKEFNKSPKDILLEELSFLLPIMPSYDIARTIELRVSKYSTISVDENKYSVPDCLVGKFVFTKIYPEKICIYYRNNLVAEHSRSYLVHDWCIKIDHYINTIKKKPGSLHSSTAMQQMNPTLQTIYNKYYTENPKNFIELLELISEHGLNKIQNVIYELENLNPISINTEKVKMLCNRNIDEKITIKERSTKIEQYSREILSSYADILNNSSVAFQEEAKII</sequence>
<gene>
    <name evidence="3" type="ordered locus">CLOST_0068</name>
</gene>
<dbReference type="KEGG" id="cst:CLOST_0068"/>
<dbReference type="Gene3D" id="3.30.420.10">
    <property type="entry name" value="Ribonuclease H-like superfamily/Ribonuclease H"/>
    <property type="match status" value="1"/>
</dbReference>
<dbReference type="HOGENOM" id="CLU_020626_2_0_9"/>
<evidence type="ECO:0000313" key="4">
    <source>
        <dbReference type="Proteomes" id="UP000007041"/>
    </source>
</evidence>
<reference evidence="4" key="1">
    <citation type="journal article" date="2010" name="BMC Genomics">
        <title>Clostridium sticklandii, a specialist in amino acid degradation:revisiting its metabolism through its genome sequence.</title>
        <authorList>
            <person name="Fonknechten N."/>
            <person name="Chaussonnerie S."/>
            <person name="Tricot S."/>
            <person name="Lajus A."/>
            <person name="Andreesen J.R."/>
            <person name="Perchat N."/>
            <person name="Pelletier E."/>
            <person name="Gouyvenoux M."/>
            <person name="Barbe V."/>
            <person name="Salanoubat M."/>
            <person name="Le Paslier D."/>
            <person name="Weissenbach J."/>
            <person name="Cohen G.N."/>
            <person name="Kreimeyer A."/>
        </authorList>
    </citation>
    <scope>NUCLEOTIDE SEQUENCE [LARGE SCALE GENOMIC DNA]</scope>
    <source>
        <strain evidence="4">ATCC 12662 / DSM 519 / JCM 1433 / CCUG 9281 / NCIMB 10654 / HF</strain>
    </source>
</reference>
<dbReference type="GO" id="GO:0003676">
    <property type="term" value="F:nucleic acid binding"/>
    <property type="evidence" value="ECO:0007669"/>
    <property type="project" value="InterPro"/>
</dbReference>
<dbReference type="eggNOG" id="COG4584">
    <property type="taxonomic scope" value="Bacteria"/>
</dbReference>
<accession>E3PR74</accession>
<dbReference type="InterPro" id="IPR036397">
    <property type="entry name" value="RNaseH_sf"/>
</dbReference>
<feature type="domain" description="Integrase catalytic" evidence="2">
    <location>
        <begin position="145"/>
        <end position="320"/>
    </location>
</feature>
<dbReference type="BioCyc" id="CSTI499177:GJE9-72-MONOMER"/>
<organism evidence="3 4">
    <name type="scientific">Acetoanaerobium sticklandii (strain ATCC 12662 / DSM 519 / JCM 1433 / CCUG 9281 / NCIMB 10654 / HF)</name>
    <name type="common">Clostridium sticklandii</name>
    <dbReference type="NCBI Taxonomy" id="499177"/>
    <lineage>
        <taxon>Bacteria</taxon>
        <taxon>Bacillati</taxon>
        <taxon>Bacillota</taxon>
        <taxon>Clostridia</taxon>
        <taxon>Peptostreptococcales</taxon>
        <taxon>Filifactoraceae</taxon>
        <taxon>Acetoanaerobium</taxon>
    </lineage>
</organism>
<proteinExistence type="inferred from homology"/>
<dbReference type="PANTHER" id="PTHR35004:SF7">
    <property type="entry name" value="INTEGRASE PROTEIN"/>
    <property type="match status" value="1"/>
</dbReference>
<dbReference type="GO" id="GO:0015074">
    <property type="term" value="P:DNA integration"/>
    <property type="evidence" value="ECO:0007669"/>
    <property type="project" value="InterPro"/>
</dbReference>
<dbReference type="Pfam" id="PF22483">
    <property type="entry name" value="Mu-transpos_C_2"/>
    <property type="match status" value="1"/>
</dbReference>
<dbReference type="InterPro" id="IPR054353">
    <property type="entry name" value="IstA-like_C"/>
</dbReference>
<dbReference type="SUPFAM" id="SSF53098">
    <property type="entry name" value="Ribonuclease H-like"/>
    <property type="match status" value="1"/>
</dbReference>
<evidence type="ECO:0000259" key="2">
    <source>
        <dbReference type="PROSITE" id="PS50994"/>
    </source>
</evidence>
<dbReference type="AlphaFoldDB" id="E3PR74"/>
<dbReference type="NCBIfam" id="NF033546">
    <property type="entry name" value="transpos_IS21"/>
    <property type="match status" value="1"/>
</dbReference>
<evidence type="ECO:0000313" key="3">
    <source>
        <dbReference type="EMBL" id="CBH20198.1"/>
    </source>
</evidence>
<dbReference type="EMBL" id="FP565809">
    <property type="protein sequence ID" value="CBH20198.1"/>
    <property type="molecule type" value="Genomic_DNA"/>
</dbReference>